<evidence type="ECO:0000256" key="7">
    <source>
        <dbReference type="ARBA" id="ARBA00022801"/>
    </source>
</evidence>
<keyword evidence="4" id="KW-0808">Transferase</keyword>
<dbReference type="GO" id="GO:0005524">
    <property type="term" value="F:ATP binding"/>
    <property type="evidence" value="ECO:0007669"/>
    <property type="project" value="UniProtKB-KW"/>
</dbReference>
<keyword evidence="7" id="KW-0378">Hydrolase</keyword>
<dbReference type="Gene3D" id="1.10.287.130">
    <property type="match status" value="1"/>
</dbReference>
<dbReference type="SMART" id="SM00388">
    <property type="entry name" value="HisKA"/>
    <property type="match status" value="1"/>
</dbReference>
<dbReference type="PANTHER" id="PTHR45339:SF1">
    <property type="entry name" value="HYBRID SIGNAL TRANSDUCTION HISTIDINE KINASE J"/>
    <property type="match status" value="1"/>
</dbReference>
<evidence type="ECO:0000256" key="10">
    <source>
        <dbReference type="PROSITE-ProRule" id="PRU00169"/>
    </source>
</evidence>
<dbReference type="PRINTS" id="PR00344">
    <property type="entry name" value="BCTRLSENSOR"/>
</dbReference>
<evidence type="ECO:0000256" key="8">
    <source>
        <dbReference type="ARBA" id="ARBA00022840"/>
    </source>
</evidence>
<evidence type="ECO:0000256" key="2">
    <source>
        <dbReference type="ARBA" id="ARBA00012438"/>
    </source>
</evidence>
<dbReference type="PANTHER" id="PTHR45339">
    <property type="entry name" value="HYBRID SIGNAL TRANSDUCTION HISTIDINE KINASE J"/>
    <property type="match status" value="1"/>
</dbReference>
<keyword evidence="11" id="KW-0472">Membrane</keyword>
<dbReference type="EMBL" id="MJMJ01000001">
    <property type="protein sequence ID" value="OLQ93496.1"/>
    <property type="molecule type" value="Genomic_DNA"/>
</dbReference>
<dbReference type="FunFam" id="1.10.287.130:FF:000002">
    <property type="entry name" value="Two-component osmosensing histidine kinase"/>
    <property type="match status" value="1"/>
</dbReference>
<dbReference type="Pfam" id="PF00512">
    <property type="entry name" value="HisKA"/>
    <property type="match status" value="1"/>
</dbReference>
<dbReference type="InterPro" id="IPR005467">
    <property type="entry name" value="His_kinase_dom"/>
</dbReference>
<dbReference type="Gene3D" id="3.30.565.10">
    <property type="entry name" value="Histidine kinase-like ATPase, C-terminal domain"/>
    <property type="match status" value="1"/>
</dbReference>
<dbReference type="Pfam" id="PF00072">
    <property type="entry name" value="Response_reg"/>
    <property type="match status" value="1"/>
</dbReference>
<dbReference type="SMART" id="SM00387">
    <property type="entry name" value="HATPase_c"/>
    <property type="match status" value="1"/>
</dbReference>
<reference evidence="14 15" key="1">
    <citation type="submission" date="2016-09" db="EMBL/GenBank/DDBJ databases">
        <title>Genomic Taxonomy of the Vibrionaceae.</title>
        <authorList>
            <person name="Gonzalez-Castillo A."/>
            <person name="Gomez-Gil B."/>
            <person name="Enciso-Ibarra K."/>
        </authorList>
    </citation>
    <scope>NUCLEOTIDE SEQUENCE [LARGE SCALE GENOMIC DNA]</scope>
    <source>
        <strain evidence="14 15">CAIM 703</strain>
    </source>
</reference>
<dbReference type="InterPro" id="IPR036890">
    <property type="entry name" value="HATPase_C_sf"/>
</dbReference>
<dbReference type="Pfam" id="PF02518">
    <property type="entry name" value="HATPase_c"/>
    <property type="match status" value="1"/>
</dbReference>
<feature type="modified residue" description="4-aspartylphosphate" evidence="10">
    <location>
        <position position="734"/>
    </location>
</feature>
<keyword evidence="3 10" id="KW-0597">Phosphoprotein</keyword>
<evidence type="ECO:0000256" key="3">
    <source>
        <dbReference type="ARBA" id="ARBA00022553"/>
    </source>
</evidence>
<evidence type="ECO:0000259" key="12">
    <source>
        <dbReference type="PROSITE" id="PS50109"/>
    </source>
</evidence>
<evidence type="ECO:0000259" key="13">
    <source>
        <dbReference type="PROSITE" id="PS50110"/>
    </source>
</evidence>
<evidence type="ECO:0000313" key="14">
    <source>
        <dbReference type="EMBL" id="OLQ93496.1"/>
    </source>
</evidence>
<proteinExistence type="predicted"/>
<evidence type="ECO:0000256" key="9">
    <source>
        <dbReference type="ARBA" id="ARBA00023012"/>
    </source>
</evidence>
<dbReference type="GO" id="GO:0016787">
    <property type="term" value="F:hydrolase activity"/>
    <property type="evidence" value="ECO:0007669"/>
    <property type="project" value="UniProtKB-KW"/>
</dbReference>
<sequence length="805" mass="90868">MATIKQSIRLQMLLASALIVGLVATFAAFNHYYKQLEAELRELQVSLSQSESLMLEVRRREKDFLSRVDEKYIQETLQQANALKESISQIESGFAKHQFDTQFSTQALLSSIDNYTKTFNRLAQQKLAIEGNDNTGLIGELKDAWFKLEMTMLSSNDERYHQTIIDLQESTYYFFRTFNPEQLLNAQNLLFKLSFLSSQDNQTVRDAILSYQQKFSQLQQAYQTLGYNHESGLHGALRQEIHNVESQLEVMHQQIPKQIQQRLEGIDQDTHLVMLILTLCLLAILAYATWSIARLEHRLVASEANAKTSNKAKSTFLANMSHEIRTPLNGIIGMSQIIADTTLTPNQRDYLHAIDTSSQTLLMLINDILDLSKIESGHIEITAYPSDVRDAIYDTAAMIAVKATEKDVAIELNIDRETPYSVKVDEHRLRQILMNLVSNAVKFTQQGSVTIGVEATMVSGTCQMTFSVSDTGIGIDAAKLDDIFSPFKQEDSSITRNFGGTGLGLSISSQLAKLMGGELKVDSIKGEGSRFYFTIPVEVLERTPHKTTSVAEHACILCEEDKVALDLEHSLQFYGIKKVTRISNVSHSVDSDIFFLYHGESQKVLDNIEALQTLSPTTPIIMVQTMHSVEVDYEDRVDGIIKYPILGSRLISTIAQSKEALRERMLHHSAKIQQPTPTTQNCTRVLIVEDNRVNQQVVSLFLKKAQYDYDIANNGLEALNKIKQGERYQILLMDCMMPEMDGFTATQEIRSHEKLHNLPSTPIVALTASVLDQDIKRCLDVGMDDYLSKPLKKDKLYSVLDKYTQ</sequence>
<dbReference type="RefSeq" id="WP_075706134.1">
    <property type="nucleotide sequence ID" value="NZ_MJMJ01000001.1"/>
</dbReference>
<dbReference type="InterPro" id="IPR004358">
    <property type="entry name" value="Sig_transdc_His_kin-like_C"/>
</dbReference>
<accession>A0A1Q9HRL9</accession>
<keyword evidence="9" id="KW-0902">Two-component regulatory system</keyword>
<evidence type="ECO:0000256" key="1">
    <source>
        <dbReference type="ARBA" id="ARBA00000085"/>
    </source>
</evidence>
<dbReference type="PROSITE" id="PS50109">
    <property type="entry name" value="HIS_KIN"/>
    <property type="match status" value="1"/>
</dbReference>
<dbReference type="InterPro" id="IPR036097">
    <property type="entry name" value="HisK_dim/P_sf"/>
</dbReference>
<dbReference type="SUPFAM" id="SSF47384">
    <property type="entry name" value="Homodimeric domain of signal transducing histidine kinase"/>
    <property type="match status" value="1"/>
</dbReference>
<feature type="domain" description="Response regulatory" evidence="13">
    <location>
        <begin position="684"/>
        <end position="804"/>
    </location>
</feature>
<dbReference type="GO" id="GO:0000155">
    <property type="term" value="F:phosphorelay sensor kinase activity"/>
    <property type="evidence" value="ECO:0007669"/>
    <property type="project" value="InterPro"/>
</dbReference>
<dbReference type="InterPro" id="IPR011006">
    <property type="entry name" value="CheY-like_superfamily"/>
</dbReference>
<feature type="domain" description="Histidine kinase" evidence="12">
    <location>
        <begin position="319"/>
        <end position="539"/>
    </location>
</feature>
<keyword evidence="11" id="KW-1133">Transmembrane helix</keyword>
<organism evidence="14 15">
    <name type="scientific">Vibrio panuliri</name>
    <dbReference type="NCBI Taxonomy" id="1381081"/>
    <lineage>
        <taxon>Bacteria</taxon>
        <taxon>Pseudomonadati</taxon>
        <taxon>Pseudomonadota</taxon>
        <taxon>Gammaproteobacteria</taxon>
        <taxon>Vibrionales</taxon>
        <taxon>Vibrionaceae</taxon>
        <taxon>Vibrio</taxon>
    </lineage>
</organism>
<dbReference type="EC" id="2.7.13.3" evidence="2"/>
<feature type="transmembrane region" description="Helical" evidence="11">
    <location>
        <begin position="272"/>
        <end position="290"/>
    </location>
</feature>
<dbReference type="Gene3D" id="3.40.50.2300">
    <property type="match status" value="1"/>
</dbReference>
<dbReference type="CDD" id="cd00082">
    <property type="entry name" value="HisKA"/>
    <property type="match status" value="1"/>
</dbReference>
<keyword evidence="5" id="KW-0547">Nucleotide-binding</keyword>
<dbReference type="CDD" id="cd17546">
    <property type="entry name" value="REC_hyHK_CKI1_RcsC-like"/>
    <property type="match status" value="1"/>
</dbReference>
<evidence type="ECO:0000256" key="5">
    <source>
        <dbReference type="ARBA" id="ARBA00022741"/>
    </source>
</evidence>
<dbReference type="CDD" id="cd16922">
    <property type="entry name" value="HATPase_EvgS-ArcB-TorS-like"/>
    <property type="match status" value="1"/>
</dbReference>
<dbReference type="Proteomes" id="UP000186313">
    <property type="component" value="Unassembled WGS sequence"/>
</dbReference>
<dbReference type="OrthoDB" id="9810730at2"/>
<evidence type="ECO:0000256" key="6">
    <source>
        <dbReference type="ARBA" id="ARBA00022777"/>
    </source>
</evidence>
<protein>
    <recommendedName>
        <fullName evidence="2">histidine kinase</fullName>
        <ecNumber evidence="2">2.7.13.3</ecNumber>
    </recommendedName>
</protein>
<keyword evidence="6" id="KW-0418">Kinase</keyword>
<keyword evidence="11" id="KW-0812">Transmembrane</keyword>
<dbReference type="STRING" id="1381081.BIY22_03115"/>
<dbReference type="InterPro" id="IPR001789">
    <property type="entry name" value="Sig_transdc_resp-reg_receiver"/>
</dbReference>
<name>A0A1Q9HRL9_9VIBR</name>
<dbReference type="SUPFAM" id="SSF52172">
    <property type="entry name" value="CheY-like"/>
    <property type="match status" value="1"/>
</dbReference>
<dbReference type="InterPro" id="IPR003594">
    <property type="entry name" value="HATPase_dom"/>
</dbReference>
<dbReference type="FunFam" id="3.30.565.10:FF:000078">
    <property type="entry name" value="Two-component sensor histidine kinase"/>
    <property type="match status" value="1"/>
</dbReference>
<dbReference type="PROSITE" id="PS50110">
    <property type="entry name" value="RESPONSE_REGULATORY"/>
    <property type="match status" value="1"/>
</dbReference>
<comment type="catalytic activity">
    <reaction evidence="1">
        <text>ATP + protein L-histidine = ADP + protein N-phospho-L-histidine.</text>
        <dbReference type="EC" id="2.7.13.3"/>
    </reaction>
</comment>
<evidence type="ECO:0000256" key="11">
    <source>
        <dbReference type="SAM" id="Phobius"/>
    </source>
</evidence>
<dbReference type="SMART" id="SM00448">
    <property type="entry name" value="REC"/>
    <property type="match status" value="1"/>
</dbReference>
<comment type="caution">
    <text evidence="14">The sequence shown here is derived from an EMBL/GenBank/DDBJ whole genome shotgun (WGS) entry which is preliminary data.</text>
</comment>
<keyword evidence="8" id="KW-0067">ATP-binding</keyword>
<dbReference type="SUPFAM" id="SSF55874">
    <property type="entry name" value="ATPase domain of HSP90 chaperone/DNA topoisomerase II/histidine kinase"/>
    <property type="match status" value="1"/>
</dbReference>
<evidence type="ECO:0000256" key="4">
    <source>
        <dbReference type="ARBA" id="ARBA00022679"/>
    </source>
</evidence>
<evidence type="ECO:0000313" key="15">
    <source>
        <dbReference type="Proteomes" id="UP000186313"/>
    </source>
</evidence>
<dbReference type="InterPro" id="IPR003661">
    <property type="entry name" value="HisK_dim/P_dom"/>
</dbReference>
<dbReference type="AlphaFoldDB" id="A0A1Q9HRL9"/>
<gene>
    <name evidence="14" type="ORF">BIY22_03115</name>
</gene>